<evidence type="ECO:0000313" key="2">
    <source>
        <dbReference type="Proteomes" id="UP001175211"/>
    </source>
</evidence>
<dbReference type="RefSeq" id="XP_060332685.1">
    <property type="nucleotide sequence ID" value="XM_060469493.1"/>
</dbReference>
<gene>
    <name evidence="1" type="ORF">EV420DRAFT_1478404</name>
</gene>
<sequence length="464" mass="50736">MAWWWKGMRAIDGRGRLKVVVIDLAKWAAASTAVYDQVLPQHWVDDSITDVSVNSGRAYGDDRIGRENKHRIHDPPFKEWEMHEFEVGPDVRRGAVGNSGPHSGHTARILGAFLQGAQWLSSSSAVGIPTFLLLSRSIPPALSRPHTPSTVPHSPALLSCMALHRFRALLLGGSEWGALIHIHCHDSFNLAQNRVIIAFKPLHITFAQRVSLTILLEILGSGIFLSAIRNVGPRPVLWSLLAAAVAPEVQLGNTRLIGRVFGSQSTTHNEAQRILGFPVYRVQVVPDASDNPSLGSPYGIGKETFGLPSGFKRAFVMDVCQFPVDQRYSFIHGALSSPTELESSILLSEMMIGYWISFATNLDPNDSDGLGGSPIVRSFLTKVHVRELGLGYTLDSRLGVMLPGLDEKVFIISLLMEKRTALGSLQLDICNQHYSPGQDKEYTCACGKQVVDAAGTPSLRVHST</sequence>
<reference evidence="1" key="1">
    <citation type="submission" date="2023-06" db="EMBL/GenBank/DDBJ databases">
        <authorList>
            <consortium name="Lawrence Berkeley National Laboratory"/>
            <person name="Ahrendt S."/>
            <person name="Sahu N."/>
            <person name="Indic B."/>
            <person name="Wong-Bajracharya J."/>
            <person name="Merenyi Z."/>
            <person name="Ke H.-M."/>
            <person name="Monk M."/>
            <person name="Kocsube S."/>
            <person name="Drula E."/>
            <person name="Lipzen A."/>
            <person name="Balint B."/>
            <person name="Henrissat B."/>
            <person name="Andreopoulos B."/>
            <person name="Martin F.M."/>
            <person name="Harder C.B."/>
            <person name="Rigling D."/>
            <person name="Ford K.L."/>
            <person name="Foster G.D."/>
            <person name="Pangilinan J."/>
            <person name="Papanicolaou A."/>
            <person name="Barry K."/>
            <person name="LaButti K."/>
            <person name="Viragh M."/>
            <person name="Koriabine M."/>
            <person name="Yan M."/>
            <person name="Riley R."/>
            <person name="Champramary S."/>
            <person name="Plett K.L."/>
            <person name="Tsai I.J."/>
            <person name="Slot J."/>
            <person name="Sipos G."/>
            <person name="Plett J."/>
            <person name="Nagy L.G."/>
            <person name="Grigoriev I.V."/>
        </authorList>
    </citation>
    <scope>NUCLEOTIDE SEQUENCE</scope>
    <source>
        <strain evidence="1">CCBAS 213</strain>
    </source>
</reference>
<dbReference type="EMBL" id="JAUEPS010000012">
    <property type="protein sequence ID" value="KAK0460646.1"/>
    <property type="molecule type" value="Genomic_DNA"/>
</dbReference>
<accession>A0AA39T2V9</accession>
<keyword evidence="2" id="KW-1185">Reference proteome</keyword>
<dbReference type="Proteomes" id="UP001175211">
    <property type="component" value="Unassembled WGS sequence"/>
</dbReference>
<proteinExistence type="predicted"/>
<organism evidence="1 2">
    <name type="scientific">Armillaria tabescens</name>
    <name type="common">Ringless honey mushroom</name>
    <name type="synonym">Agaricus tabescens</name>
    <dbReference type="NCBI Taxonomy" id="1929756"/>
    <lineage>
        <taxon>Eukaryota</taxon>
        <taxon>Fungi</taxon>
        <taxon>Dikarya</taxon>
        <taxon>Basidiomycota</taxon>
        <taxon>Agaricomycotina</taxon>
        <taxon>Agaricomycetes</taxon>
        <taxon>Agaricomycetidae</taxon>
        <taxon>Agaricales</taxon>
        <taxon>Marasmiineae</taxon>
        <taxon>Physalacriaceae</taxon>
        <taxon>Desarmillaria</taxon>
    </lineage>
</organism>
<evidence type="ECO:0000313" key="1">
    <source>
        <dbReference type="EMBL" id="KAK0460646.1"/>
    </source>
</evidence>
<comment type="caution">
    <text evidence="1">The sequence shown here is derived from an EMBL/GenBank/DDBJ whole genome shotgun (WGS) entry which is preliminary data.</text>
</comment>
<dbReference type="AlphaFoldDB" id="A0AA39T2V9"/>
<name>A0AA39T2V9_ARMTA</name>
<dbReference type="GeneID" id="85353041"/>
<protein>
    <submittedName>
        <fullName evidence="1">Uncharacterized protein</fullName>
    </submittedName>
</protein>